<dbReference type="SUPFAM" id="SSF51735">
    <property type="entry name" value="NAD(P)-binding Rossmann-fold domains"/>
    <property type="match status" value="1"/>
</dbReference>
<dbReference type="GO" id="GO:0005737">
    <property type="term" value="C:cytoplasm"/>
    <property type="evidence" value="ECO:0007669"/>
    <property type="project" value="TreeGrafter"/>
</dbReference>
<dbReference type="Proteomes" id="UP001291623">
    <property type="component" value="Unassembled WGS sequence"/>
</dbReference>
<evidence type="ECO:0000313" key="1">
    <source>
        <dbReference type="EMBL" id="KAK4348110.1"/>
    </source>
</evidence>
<dbReference type="GO" id="GO:0016491">
    <property type="term" value="F:oxidoreductase activity"/>
    <property type="evidence" value="ECO:0007669"/>
    <property type="project" value="TreeGrafter"/>
</dbReference>
<dbReference type="PANTHER" id="PTHR43544">
    <property type="entry name" value="SHORT-CHAIN DEHYDROGENASE/REDUCTASE"/>
    <property type="match status" value="1"/>
</dbReference>
<comment type="caution">
    <text evidence="1">The sequence shown here is derived from an EMBL/GenBank/DDBJ whole genome shotgun (WGS) entry which is preliminary data.</text>
</comment>
<reference evidence="1" key="1">
    <citation type="submission" date="2023-12" db="EMBL/GenBank/DDBJ databases">
        <title>Genome assembly of Anisodus tanguticus.</title>
        <authorList>
            <person name="Wang Y.-J."/>
        </authorList>
    </citation>
    <scope>NUCLEOTIDE SEQUENCE</scope>
    <source>
        <strain evidence="1">KB-2021</strain>
        <tissue evidence="1">Leaf</tissue>
    </source>
</reference>
<dbReference type="InterPro" id="IPR051468">
    <property type="entry name" value="Fungal_SecMetab_SDRs"/>
</dbReference>
<name>A0AAE1R9P8_9SOLA</name>
<dbReference type="PANTHER" id="PTHR43544:SF12">
    <property type="entry name" value="NAD(P)-BINDING ROSSMANN-FOLD SUPERFAMILY PROTEIN"/>
    <property type="match status" value="1"/>
</dbReference>
<dbReference type="EMBL" id="JAVYJV010000018">
    <property type="protein sequence ID" value="KAK4348110.1"/>
    <property type="molecule type" value="Genomic_DNA"/>
</dbReference>
<protein>
    <submittedName>
        <fullName evidence="1">Uncharacterized protein</fullName>
    </submittedName>
</protein>
<dbReference type="AlphaFoldDB" id="A0AAE1R9P8"/>
<proteinExistence type="predicted"/>
<accession>A0AAE1R9P8</accession>
<keyword evidence="2" id="KW-1185">Reference proteome</keyword>
<dbReference type="Gene3D" id="3.40.50.720">
    <property type="entry name" value="NAD(P)-binding Rossmann-like Domain"/>
    <property type="match status" value="1"/>
</dbReference>
<organism evidence="1 2">
    <name type="scientific">Anisodus tanguticus</name>
    <dbReference type="NCBI Taxonomy" id="243964"/>
    <lineage>
        <taxon>Eukaryota</taxon>
        <taxon>Viridiplantae</taxon>
        <taxon>Streptophyta</taxon>
        <taxon>Embryophyta</taxon>
        <taxon>Tracheophyta</taxon>
        <taxon>Spermatophyta</taxon>
        <taxon>Magnoliopsida</taxon>
        <taxon>eudicotyledons</taxon>
        <taxon>Gunneridae</taxon>
        <taxon>Pentapetalae</taxon>
        <taxon>asterids</taxon>
        <taxon>lamiids</taxon>
        <taxon>Solanales</taxon>
        <taxon>Solanaceae</taxon>
        <taxon>Solanoideae</taxon>
        <taxon>Hyoscyameae</taxon>
        <taxon>Anisodus</taxon>
    </lineage>
</organism>
<dbReference type="InterPro" id="IPR036291">
    <property type="entry name" value="NAD(P)-bd_dom_sf"/>
</dbReference>
<sequence>MQVRQLLEKNDKGYIVATCRNHSGATGLLELKNKFPERLDIHPLDLTVESTIEGSAKSIRDKYGSLINASGILSIPNVLQPAKNKHGAYRNLIIELAVTLIDLSPEFKHMWPLLKAGGGSGTDKDFAIVANLSARVGSIGDNALGERGVALLSCI</sequence>
<gene>
    <name evidence="1" type="ORF">RND71_034449</name>
</gene>
<evidence type="ECO:0000313" key="2">
    <source>
        <dbReference type="Proteomes" id="UP001291623"/>
    </source>
</evidence>